<dbReference type="EMBL" id="JARBHB010000003">
    <property type="protein sequence ID" value="KAJ8888367.1"/>
    <property type="molecule type" value="Genomic_DNA"/>
</dbReference>
<name>A0ABQ9HVU0_9NEOP</name>
<organism evidence="1 2">
    <name type="scientific">Dryococelus australis</name>
    <dbReference type="NCBI Taxonomy" id="614101"/>
    <lineage>
        <taxon>Eukaryota</taxon>
        <taxon>Metazoa</taxon>
        <taxon>Ecdysozoa</taxon>
        <taxon>Arthropoda</taxon>
        <taxon>Hexapoda</taxon>
        <taxon>Insecta</taxon>
        <taxon>Pterygota</taxon>
        <taxon>Neoptera</taxon>
        <taxon>Polyneoptera</taxon>
        <taxon>Phasmatodea</taxon>
        <taxon>Verophasmatodea</taxon>
        <taxon>Anareolatae</taxon>
        <taxon>Phasmatidae</taxon>
        <taxon>Eurycanthinae</taxon>
        <taxon>Dryococelus</taxon>
    </lineage>
</organism>
<dbReference type="Proteomes" id="UP001159363">
    <property type="component" value="Chromosome 3"/>
</dbReference>
<gene>
    <name evidence="1" type="ORF">PR048_007857</name>
</gene>
<accession>A0ABQ9HVU0</accession>
<keyword evidence="2" id="KW-1185">Reference proteome</keyword>
<protein>
    <submittedName>
        <fullName evidence="1">Uncharacterized protein</fullName>
    </submittedName>
</protein>
<sequence length="165" mass="19251">MVEGYTMLMQVDLQQGFLKRSVSREQPMLRMINFTKEFINAERSGDWSAHIDCVKRTVSYFNASDHFPYAKYSQLYVQDMIDLSSKMIADEYHKFTKCGYFKMRSSDRYWSGVWSDMTTKTKLMRSFKINTGLTRGQGISDRVISKWKNSVAFSSPHLSNMSILV</sequence>
<proteinExistence type="predicted"/>
<evidence type="ECO:0000313" key="2">
    <source>
        <dbReference type="Proteomes" id="UP001159363"/>
    </source>
</evidence>
<reference evidence="1 2" key="1">
    <citation type="submission" date="2023-02" db="EMBL/GenBank/DDBJ databases">
        <title>LHISI_Scaffold_Assembly.</title>
        <authorList>
            <person name="Stuart O.P."/>
            <person name="Cleave R."/>
            <person name="Magrath M.J.L."/>
            <person name="Mikheyev A.S."/>
        </authorList>
    </citation>
    <scope>NUCLEOTIDE SEQUENCE [LARGE SCALE GENOMIC DNA]</scope>
    <source>
        <strain evidence="1">Daus_M_001</strain>
        <tissue evidence="1">Leg muscle</tissue>
    </source>
</reference>
<comment type="caution">
    <text evidence="1">The sequence shown here is derived from an EMBL/GenBank/DDBJ whole genome shotgun (WGS) entry which is preliminary data.</text>
</comment>
<evidence type="ECO:0000313" key="1">
    <source>
        <dbReference type="EMBL" id="KAJ8888367.1"/>
    </source>
</evidence>